<feature type="compositionally biased region" description="Basic and acidic residues" evidence="2">
    <location>
        <begin position="1"/>
        <end position="10"/>
    </location>
</feature>
<feature type="domain" description="Protein kinase" evidence="3">
    <location>
        <begin position="431"/>
        <end position="835"/>
    </location>
</feature>
<dbReference type="GO" id="GO:0005524">
    <property type="term" value="F:ATP binding"/>
    <property type="evidence" value="ECO:0007669"/>
    <property type="project" value="InterPro"/>
</dbReference>
<dbReference type="OrthoDB" id="4062651at2759"/>
<dbReference type="InterPro" id="IPR010730">
    <property type="entry name" value="HET"/>
</dbReference>
<evidence type="ECO:0000259" key="3">
    <source>
        <dbReference type="PROSITE" id="PS50011"/>
    </source>
</evidence>
<organism evidence="4 5">
    <name type="scientific">Didymella heteroderae</name>
    <dbReference type="NCBI Taxonomy" id="1769908"/>
    <lineage>
        <taxon>Eukaryota</taxon>
        <taxon>Fungi</taxon>
        <taxon>Dikarya</taxon>
        <taxon>Ascomycota</taxon>
        <taxon>Pezizomycotina</taxon>
        <taxon>Dothideomycetes</taxon>
        <taxon>Pleosporomycetidae</taxon>
        <taxon>Pleosporales</taxon>
        <taxon>Pleosporineae</taxon>
        <taxon>Didymellaceae</taxon>
        <taxon>Didymella</taxon>
    </lineage>
</organism>
<evidence type="ECO:0000313" key="5">
    <source>
        <dbReference type="Proteomes" id="UP000758155"/>
    </source>
</evidence>
<evidence type="ECO:0000256" key="1">
    <source>
        <dbReference type="SAM" id="Coils"/>
    </source>
</evidence>
<keyword evidence="5" id="KW-1185">Reference proteome</keyword>
<dbReference type="InterPro" id="IPR000719">
    <property type="entry name" value="Prot_kinase_dom"/>
</dbReference>
<dbReference type="GO" id="GO:0004674">
    <property type="term" value="F:protein serine/threonine kinase activity"/>
    <property type="evidence" value="ECO:0007669"/>
    <property type="project" value="TreeGrafter"/>
</dbReference>
<reference evidence="4" key="1">
    <citation type="submission" date="2019-04" db="EMBL/GenBank/DDBJ databases">
        <title>Sequencing of skin fungus with MAO and IRED activity.</title>
        <authorList>
            <person name="Marsaioli A.J."/>
            <person name="Bonatto J.M.C."/>
            <person name="Reis Junior O."/>
        </authorList>
    </citation>
    <scope>NUCLEOTIDE SEQUENCE</scope>
    <source>
        <strain evidence="4">28M1</strain>
    </source>
</reference>
<feature type="compositionally biased region" description="Polar residues" evidence="2">
    <location>
        <begin position="14"/>
        <end position="24"/>
    </location>
</feature>
<keyword evidence="1" id="KW-0175">Coiled coil</keyword>
<feature type="domain" description="Protein kinase" evidence="3">
    <location>
        <begin position="1069"/>
        <end position="1381"/>
    </location>
</feature>
<protein>
    <recommendedName>
        <fullName evidence="3">Protein kinase domain-containing protein</fullName>
    </recommendedName>
</protein>
<proteinExistence type="predicted"/>
<gene>
    <name evidence="4" type="ORF">E8E12_009261</name>
</gene>
<dbReference type="EMBL" id="SWKV01000018">
    <property type="protein sequence ID" value="KAF3041971.1"/>
    <property type="molecule type" value="Genomic_DNA"/>
</dbReference>
<dbReference type="Gene3D" id="1.10.510.10">
    <property type="entry name" value="Transferase(Phosphotransferase) domain 1"/>
    <property type="match status" value="3"/>
</dbReference>
<dbReference type="PROSITE" id="PS50011">
    <property type="entry name" value="PROTEIN_KINASE_DOM"/>
    <property type="match status" value="2"/>
</dbReference>
<dbReference type="PANTHER" id="PTHR24359">
    <property type="entry name" value="SERINE/THREONINE-PROTEIN KINASE SBK1"/>
    <property type="match status" value="1"/>
</dbReference>
<feature type="region of interest" description="Disordered" evidence="2">
    <location>
        <begin position="1"/>
        <end position="24"/>
    </location>
</feature>
<dbReference type="PANTHER" id="PTHR24359:SF1">
    <property type="entry name" value="INHIBITOR OF NUCLEAR FACTOR KAPPA-B KINASE EPSILON SUBUNIT HOMOLOG 1-RELATED"/>
    <property type="match status" value="1"/>
</dbReference>
<feature type="coiled-coil region" evidence="1">
    <location>
        <begin position="940"/>
        <end position="967"/>
    </location>
</feature>
<sequence>MTNKASDARDPGLASQNSSGGQYNQRHVEAALQPPYSPDYVYTTAHTQAKATRQRAVASQELSSSLAGLSIDNNVADGQYKLRLDSLDTDSGAADSEFETDDVEANTYHRLPSYQRRTNPGINRTLLQGFSDAAGNVGNDAGDTRSTAASTSNASCRFTTRELRRRYTSSLGVPQPDQIAPVSSREPSVVSDAGNQLLLRRRKKLAIVPGARKASCTPQSPGPSCNSQGSPYELQKNIFAALLKTQNSHGVQQEFLPREKLCELINPASVESELTKVFGQLLTTVKIAQYAHQICDEVTISQGEKTKIQTFRKIFATLVLAGTVTSIIRFLAEDISDIDLPLLPMHPSRGNGLCRRDAEGNPDNIPLNCFQFPTLTKSIDQPEWSPSQLRSFQTYQWMFLAPFFSQGKHGDVIHYRLHDHHVLPYVSPDDLGDIQPEKQGGFGKVFMVRIHPDHHGFSDDTLPSQGFAIKQQLHVEHRDLFKNEIKALKIFSGDGRTHDHIVSLLATYEQFKKINLVFYRADGDLFAYWGLSKHPPQHSYQNIRWMCEQIEGLADGLSKLHRHPTFPKVVEDGALDLCRQLSDPAIRSTSQPASPRKVMFEDSSMEGLPGSSARSNVPGISYHAHPPITSHVRRNYEHKPDKQYGRHGDINPGNILWYKSNSGDLSALSGTLKIADFGQAELNSLKSRTKPRDVANTLTYRPPECDTWTPARKPLIRQTYDMWCLGCVLLEFVTWMLGGDELLEEFTSRRDSEDFFQRHVDTTDTFFQVKMNAATGHFEIMVKEAVTQFIDYLHQHPGCTEFFHGLLNLIQGDMLVVDSNERRTCEEVRKALRTMRNRCQWDTDHSHTRPKNVQNSKITDAYKSPDTDSPALSSTVAGAVGAKRLLKKNRKSNGLAESTEKRIPDPTLQSKLIGCLLKSNFHDPDQEYAPLGLVKCLITSDVVKKEISDYEKAIQSLNDDKKLLYDELDSDFKEELTTWIPENGYRTFATAIVSGFTSLDVIHFLSEFAGHFTDEDLPLDGTSDLLKTCPLEEAKVRMFCSQRWAFLAPVFSKTRYDYKLPESCIFPFDKDSSASRKGAFGAVSKVKVHPDHHEHIDVDYVAIKEIQLSKDNDVHATYNAWEEEARALRHIEKLNHNHITKCIAAIRRGDRRYFMFPWAEGGSLQDFWESIPHQDPNAGLILQTIQQLRWLADALDMLHNCDSGNSDRLAVPSMPNSTEDGKNIRHGDLKPENILRFFSRNAPTSSGAEPQLGTLKIADMGLAKQHIHATVNRTKNTSQRYGTVRYEAPEALNEKGGRSRLYDVWSMGCITLEFIIWLLYGNKALEEFHAQVGGPTKQACQYFEGKPPKVHHVVTNWISHIRQRDPELDCTRALGIRYLWIDSICIIQGKDGDFSDEAKNMEKVFSGAHCVLAASRATNQHDGFLGRRTSRRYITFKRPKEQPYYICEPIDHFSRDVIEGSLNQRGWVLQERALARRTIYFAENQTYFECGNGIRCETLASMHSAMADFIGDPRFPEKAMRKERRYKIQYYQDLYMLYSRLQFSRYEDRPFAIAGLEKRLLKGFDTKGGYGVFDDGDQYDRGLFHRSILWQRGAEKEFSNGLKIIDFPADRNIRVPSWSWMAYQGGIDYVEIPGGTADWAFDDIMEPWTRGFHTTTNSVPLNSIVAIPAIVRDFKVANRQQGEVDLRYDTERTAGSDGQHPQCVIVAKDKRGRTETLKRHYVLVVAPKRSVAGQGRKVYERIGAGYIMGKYIALDSGIKAEIQ</sequence>
<dbReference type="Pfam" id="PF00069">
    <property type="entry name" value="Pkinase"/>
    <property type="match status" value="2"/>
</dbReference>
<feature type="region of interest" description="Disordered" evidence="2">
    <location>
        <begin position="1206"/>
        <end position="1225"/>
    </location>
</feature>
<dbReference type="CDD" id="cd00180">
    <property type="entry name" value="PKc"/>
    <property type="match status" value="1"/>
</dbReference>
<dbReference type="SMART" id="SM00220">
    <property type="entry name" value="S_TKc"/>
    <property type="match status" value="1"/>
</dbReference>
<comment type="caution">
    <text evidence="4">The sequence shown here is derived from an EMBL/GenBank/DDBJ whole genome shotgun (WGS) entry which is preliminary data.</text>
</comment>
<evidence type="ECO:0000313" key="4">
    <source>
        <dbReference type="EMBL" id="KAF3041971.1"/>
    </source>
</evidence>
<dbReference type="SUPFAM" id="SSF56112">
    <property type="entry name" value="Protein kinase-like (PK-like)"/>
    <property type="match status" value="3"/>
</dbReference>
<name>A0A9P5C3C7_9PLEO</name>
<dbReference type="Proteomes" id="UP000758155">
    <property type="component" value="Unassembled WGS sequence"/>
</dbReference>
<evidence type="ECO:0000256" key="2">
    <source>
        <dbReference type="SAM" id="MobiDB-lite"/>
    </source>
</evidence>
<dbReference type="InterPro" id="IPR011009">
    <property type="entry name" value="Kinase-like_dom_sf"/>
</dbReference>
<accession>A0A9P5C3C7</accession>
<dbReference type="Pfam" id="PF06985">
    <property type="entry name" value="HET"/>
    <property type="match status" value="1"/>
</dbReference>